<proteinExistence type="predicted"/>
<evidence type="ECO:0000256" key="1">
    <source>
        <dbReference type="SAM" id="MobiDB-lite"/>
    </source>
</evidence>
<sequence>MGVLGGPHYIVVLVNVVVLGVPYTTLASSSHESFKQSRQIQVQKSVVRRLHAIFRSKVVGSPGGGVTTWEPEYQMKKSYPILFSSTTLLFNLLLLFGQRQHRLLRLRRRNLTAPAFVRHGHPFPNSLSISRTGRRRAFFIPPCPPTPCHSPPCGSGAGRRTPPSRGAFPSSNAEDRCSWSPRFQADPTRDSSYRSKPSRKPQADPSRAASREPSRG</sequence>
<feature type="transmembrane region" description="Helical" evidence="2">
    <location>
        <begin position="7"/>
        <end position="26"/>
    </location>
</feature>
<dbReference type="AlphaFoldDB" id="A0A9I9E300"/>
<organism evidence="3">
    <name type="scientific">Cucumis melo</name>
    <name type="common">Muskmelon</name>
    <dbReference type="NCBI Taxonomy" id="3656"/>
    <lineage>
        <taxon>Eukaryota</taxon>
        <taxon>Viridiplantae</taxon>
        <taxon>Streptophyta</taxon>
        <taxon>Embryophyta</taxon>
        <taxon>Tracheophyta</taxon>
        <taxon>Spermatophyta</taxon>
        <taxon>Magnoliopsida</taxon>
        <taxon>eudicotyledons</taxon>
        <taxon>Gunneridae</taxon>
        <taxon>Pentapetalae</taxon>
        <taxon>rosids</taxon>
        <taxon>fabids</taxon>
        <taxon>Cucurbitales</taxon>
        <taxon>Cucurbitaceae</taxon>
        <taxon>Benincaseae</taxon>
        <taxon>Cucumis</taxon>
    </lineage>
</organism>
<name>A0A9I9E300_CUCME</name>
<dbReference type="EnsemblPlants" id="MELO3C027893.2.1">
    <property type="protein sequence ID" value="MELO3C027893.2.1"/>
    <property type="gene ID" value="MELO3C027893.2"/>
</dbReference>
<evidence type="ECO:0000313" key="3">
    <source>
        <dbReference type="EnsemblPlants" id="MELO3C027893.2.1"/>
    </source>
</evidence>
<keyword evidence="2" id="KW-1133">Transmembrane helix</keyword>
<feature type="transmembrane region" description="Helical" evidence="2">
    <location>
        <begin position="79"/>
        <end position="97"/>
    </location>
</feature>
<keyword evidence="2" id="KW-0472">Membrane</keyword>
<dbReference type="Gramene" id="MELO3C027893.2.1">
    <property type="protein sequence ID" value="MELO3C027893.2.1"/>
    <property type="gene ID" value="MELO3C027893.2"/>
</dbReference>
<keyword evidence="2" id="KW-0812">Transmembrane</keyword>
<reference evidence="3" key="1">
    <citation type="submission" date="2023-03" db="UniProtKB">
        <authorList>
            <consortium name="EnsemblPlants"/>
        </authorList>
    </citation>
    <scope>IDENTIFICATION</scope>
</reference>
<feature type="region of interest" description="Disordered" evidence="1">
    <location>
        <begin position="152"/>
        <end position="216"/>
    </location>
</feature>
<protein>
    <submittedName>
        <fullName evidence="3">Uncharacterized protein</fullName>
    </submittedName>
</protein>
<accession>A0A9I9E300</accession>
<evidence type="ECO:0000256" key="2">
    <source>
        <dbReference type="SAM" id="Phobius"/>
    </source>
</evidence>